<keyword evidence="4" id="KW-1185">Reference proteome</keyword>
<dbReference type="InterPro" id="IPR050523">
    <property type="entry name" value="AKR_Detox_Biosynth"/>
</dbReference>
<dbReference type="Gene3D" id="3.20.20.100">
    <property type="entry name" value="NADP-dependent oxidoreductase domain"/>
    <property type="match status" value="1"/>
</dbReference>
<evidence type="ECO:0000256" key="1">
    <source>
        <dbReference type="ARBA" id="ARBA00023002"/>
    </source>
</evidence>
<dbReference type="InterPro" id="IPR036812">
    <property type="entry name" value="NAD(P)_OxRdtase_dom_sf"/>
</dbReference>
<dbReference type="PANTHER" id="PTHR43364:SF4">
    <property type="entry name" value="NAD(P)-LINKED OXIDOREDUCTASE SUPERFAMILY PROTEIN"/>
    <property type="match status" value="1"/>
</dbReference>
<comment type="caution">
    <text evidence="3">The sequence shown here is derived from an EMBL/GenBank/DDBJ whole genome shotgun (WGS) entry which is preliminary data.</text>
</comment>
<proteinExistence type="predicted"/>
<evidence type="ECO:0000313" key="4">
    <source>
        <dbReference type="Proteomes" id="UP000268313"/>
    </source>
</evidence>
<dbReference type="Proteomes" id="UP000268313">
    <property type="component" value="Unassembled WGS sequence"/>
</dbReference>
<dbReference type="InterPro" id="IPR020471">
    <property type="entry name" value="AKR"/>
</dbReference>
<evidence type="ECO:0000313" key="3">
    <source>
        <dbReference type="EMBL" id="RKH05361.1"/>
    </source>
</evidence>
<keyword evidence="1" id="KW-0560">Oxidoreductase</keyword>
<gene>
    <name evidence="3" type="ORF">D7X32_08125</name>
</gene>
<protein>
    <submittedName>
        <fullName evidence="3">Aldo/keto reductase</fullName>
    </submittedName>
</protein>
<dbReference type="OrthoDB" id="5523216at2"/>
<dbReference type="AlphaFoldDB" id="A0A3A8KM80"/>
<accession>A0A3A8KM80</accession>
<dbReference type="GO" id="GO:0005829">
    <property type="term" value="C:cytosol"/>
    <property type="evidence" value="ECO:0007669"/>
    <property type="project" value="UniProtKB-ARBA"/>
</dbReference>
<dbReference type="PANTHER" id="PTHR43364">
    <property type="entry name" value="NADH-SPECIFIC METHYLGLYOXAL REDUCTASE-RELATED"/>
    <property type="match status" value="1"/>
</dbReference>
<dbReference type="SUPFAM" id="SSF51430">
    <property type="entry name" value="NAD(P)-linked oxidoreductase"/>
    <property type="match status" value="1"/>
</dbReference>
<dbReference type="CDD" id="cd19079">
    <property type="entry name" value="AKR_EcYajO-like"/>
    <property type="match status" value="1"/>
</dbReference>
<dbReference type="EMBL" id="RAWE01000019">
    <property type="protein sequence ID" value="RKH05361.1"/>
    <property type="molecule type" value="Genomic_DNA"/>
</dbReference>
<evidence type="ECO:0000259" key="2">
    <source>
        <dbReference type="Pfam" id="PF00248"/>
    </source>
</evidence>
<dbReference type="FunFam" id="3.20.20.100:FF:000004">
    <property type="entry name" value="Oxidoreductase, aldo/keto reductase"/>
    <property type="match status" value="1"/>
</dbReference>
<dbReference type="InterPro" id="IPR023210">
    <property type="entry name" value="NADP_OxRdtase_dom"/>
</dbReference>
<organism evidence="3 4">
    <name type="scientific">Corallococcus carmarthensis</name>
    <dbReference type="NCBI Taxonomy" id="2316728"/>
    <lineage>
        <taxon>Bacteria</taxon>
        <taxon>Pseudomonadati</taxon>
        <taxon>Myxococcota</taxon>
        <taxon>Myxococcia</taxon>
        <taxon>Myxococcales</taxon>
        <taxon>Cystobacterineae</taxon>
        <taxon>Myxococcaceae</taxon>
        <taxon>Corallococcus</taxon>
    </lineage>
</organism>
<sequence length="326" mass="36193">MKYANLGHTGLRVSRICLGCMSYGTPKWRPWVLDEEAAQPFFRRAVELGVTFFDTANMYSDGVSEEVTGRALRKYAKLDEVVLATKVYFPTGSGQNERGLSRKAITQACEASLKRLGVDTIDLYQIHRMDPNTPIEETLSALDQLVRQGKVRYLGASSAYAWQFMRALSVSERNGWARFVSMQNHYNLVYREEEREMLPLCEAEGVGVIPWSPLARGLLAGSRKSLDDKESTTRAGSDTLSPVLYNQPGDWDVVEAVKQVAEARKAPPAQVSLAWLLSKPVVTAPIIGATKPEHLEDAVKAVNLKLTPEEVKALEAPYKPHAVRGL</sequence>
<dbReference type="GO" id="GO:0016491">
    <property type="term" value="F:oxidoreductase activity"/>
    <property type="evidence" value="ECO:0007669"/>
    <property type="project" value="UniProtKB-KW"/>
</dbReference>
<dbReference type="Pfam" id="PF00248">
    <property type="entry name" value="Aldo_ket_red"/>
    <property type="match status" value="1"/>
</dbReference>
<feature type="domain" description="NADP-dependent oxidoreductase" evidence="2">
    <location>
        <begin position="15"/>
        <end position="316"/>
    </location>
</feature>
<reference evidence="4" key="1">
    <citation type="submission" date="2018-09" db="EMBL/GenBank/DDBJ databases">
        <authorList>
            <person name="Livingstone P.G."/>
            <person name="Whitworth D.E."/>
        </authorList>
    </citation>
    <scope>NUCLEOTIDE SEQUENCE [LARGE SCALE GENOMIC DNA]</scope>
    <source>
        <strain evidence="4">CA043D</strain>
    </source>
</reference>
<dbReference type="PRINTS" id="PR00069">
    <property type="entry name" value="ALDKETRDTASE"/>
</dbReference>
<dbReference type="RefSeq" id="WP_120601937.1">
    <property type="nucleotide sequence ID" value="NZ_JABFJX010000021.1"/>
</dbReference>
<name>A0A3A8KM80_9BACT</name>